<dbReference type="Pfam" id="PF01083">
    <property type="entry name" value="Cutinase"/>
    <property type="match status" value="1"/>
</dbReference>
<keyword evidence="4" id="KW-1133">Transmembrane helix</keyword>
<evidence type="ECO:0000313" key="6">
    <source>
        <dbReference type="EMBL" id="KAK3354024.1"/>
    </source>
</evidence>
<accession>A0AAJ0MF99</accession>
<reference evidence="6" key="2">
    <citation type="submission" date="2023-06" db="EMBL/GenBank/DDBJ databases">
        <authorList>
            <consortium name="Lawrence Berkeley National Laboratory"/>
            <person name="Haridas S."/>
            <person name="Hensen N."/>
            <person name="Bonometti L."/>
            <person name="Westerberg I."/>
            <person name="Brannstrom I.O."/>
            <person name="Guillou S."/>
            <person name="Cros-Aarteil S."/>
            <person name="Calhoun S."/>
            <person name="Kuo A."/>
            <person name="Mondo S."/>
            <person name="Pangilinan J."/>
            <person name="Riley R."/>
            <person name="Labutti K."/>
            <person name="Andreopoulos B."/>
            <person name="Lipzen A."/>
            <person name="Chen C."/>
            <person name="Yanf M."/>
            <person name="Daum C."/>
            <person name="Ng V."/>
            <person name="Clum A."/>
            <person name="Steindorff A."/>
            <person name="Ohm R."/>
            <person name="Martin F."/>
            <person name="Silar P."/>
            <person name="Natvig D."/>
            <person name="Lalanne C."/>
            <person name="Gautier V."/>
            <person name="Ament-Velasquez S.L."/>
            <person name="Kruys A."/>
            <person name="Hutchinson M.I."/>
            <person name="Powell A.J."/>
            <person name="Barry K."/>
            <person name="Miller A.N."/>
            <person name="Grigoriev I.V."/>
            <person name="Debuchy R."/>
            <person name="Gladieux P."/>
            <person name="Thoren M.H."/>
            <person name="Johannesson H."/>
        </authorList>
    </citation>
    <scope>NUCLEOTIDE SEQUENCE</scope>
    <source>
        <strain evidence="6">CBS 955.72</strain>
    </source>
</reference>
<comment type="caution">
    <text evidence="6">The sequence shown here is derived from an EMBL/GenBank/DDBJ whole genome shotgun (WGS) entry which is preliminary data.</text>
</comment>
<feature type="region of interest" description="Disordered" evidence="3">
    <location>
        <begin position="224"/>
        <end position="270"/>
    </location>
</feature>
<dbReference type="SUPFAM" id="SSF53474">
    <property type="entry name" value="alpha/beta-Hydrolases"/>
    <property type="match status" value="1"/>
</dbReference>
<keyword evidence="7" id="KW-1185">Reference proteome</keyword>
<dbReference type="Gene3D" id="3.40.50.1820">
    <property type="entry name" value="alpha/beta hydrolase"/>
    <property type="match status" value="1"/>
</dbReference>
<dbReference type="Proteomes" id="UP001275084">
    <property type="component" value="Unassembled WGS sequence"/>
</dbReference>
<dbReference type="EMBL" id="JAUIQD010000004">
    <property type="protein sequence ID" value="KAK3354024.1"/>
    <property type="molecule type" value="Genomic_DNA"/>
</dbReference>
<dbReference type="InterPro" id="IPR000675">
    <property type="entry name" value="Cutinase/axe"/>
</dbReference>
<keyword evidence="4" id="KW-0812">Transmembrane</keyword>
<name>A0AAJ0MF99_9PEZI</name>
<dbReference type="GO" id="GO:0052689">
    <property type="term" value="F:carboxylic ester hydrolase activity"/>
    <property type="evidence" value="ECO:0007669"/>
    <property type="project" value="UniProtKB-ARBA"/>
</dbReference>
<dbReference type="InterPro" id="IPR029058">
    <property type="entry name" value="AB_hydrolase_fold"/>
</dbReference>
<dbReference type="SMART" id="SM01110">
    <property type="entry name" value="Cutinase"/>
    <property type="match status" value="1"/>
</dbReference>
<dbReference type="AlphaFoldDB" id="A0AAJ0MF99"/>
<evidence type="ECO:0000256" key="2">
    <source>
        <dbReference type="ARBA" id="ARBA00023157"/>
    </source>
</evidence>
<proteinExistence type="predicted"/>
<gene>
    <name evidence="6" type="ORF">B0T25DRAFT_224367</name>
</gene>
<reference evidence="6" key="1">
    <citation type="journal article" date="2023" name="Mol. Phylogenet. Evol.">
        <title>Genome-scale phylogeny and comparative genomics of the fungal order Sordariales.</title>
        <authorList>
            <person name="Hensen N."/>
            <person name="Bonometti L."/>
            <person name="Westerberg I."/>
            <person name="Brannstrom I.O."/>
            <person name="Guillou S."/>
            <person name="Cros-Aarteil S."/>
            <person name="Calhoun S."/>
            <person name="Haridas S."/>
            <person name="Kuo A."/>
            <person name="Mondo S."/>
            <person name="Pangilinan J."/>
            <person name="Riley R."/>
            <person name="LaButti K."/>
            <person name="Andreopoulos B."/>
            <person name="Lipzen A."/>
            <person name="Chen C."/>
            <person name="Yan M."/>
            <person name="Daum C."/>
            <person name="Ng V."/>
            <person name="Clum A."/>
            <person name="Steindorff A."/>
            <person name="Ohm R.A."/>
            <person name="Martin F."/>
            <person name="Silar P."/>
            <person name="Natvig D.O."/>
            <person name="Lalanne C."/>
            <person name="Gautier V."/>
            <person name="Ament-Velasquez S.L."/>
            <person name="Kruys A."/>
            <person name="Hutchinson M.I."/>
            <person name="Powell A.J."/>
            <person name="Barry K."/>
            <person name="Miller A.N."/>
            <person name="Grigoriev I.V."/>
            <person name="Debuchy R."/>
            <person name="Gladieux P."/>
            <person name="Hiltunen Thoren M."/>
            <person name="Johannesson H."/>
        </authorList>
    </citation>
    <scope>NUCLEOTIDE SEQUENCE</scope>
    <source>
        <strain evidence="6">CBS 955.72</strain>
    </source>
</reference>
<protein>
    <submittedName>
        <fullName evidence="6">Cutinase-domain-containing protein</fullName>
    </submittedName>
</protein>
<feature type="transmembrane region" description="Helical" evidence="4">
    <location>
        <begin position="277"/>
        <end position="297"/>
    </location>
</feature>
<evidence type="ECO:0000256" key="1">
    <source>
        <dbReference type="ARBA" id="ARBA00022801"/>
    </source>
</evidence>
<evidence type="ECO:0000256" key="5">
    <source>
        <dbReference type="SAM" id="SignalP"/>
    </source>
</evidence>
<feature type="compositionally biased region" description="Low complexity" evidence="3">
    <location>
        <begin position="224"/>
        <end position="267"/>
    </location>
</feature>
<organism evidence="6 7">
    <name type="scientific">Lasiosphaeria hispida</name>
    <dbReference type="NCBI Taxonomy" id="260671"/>
    <lineage>
        <taxon>Eukaryota</taxon>
        <taxon>Fungi</taxon>
        <taxon>Dikarya</taxon>
        <taxon>Ascomycota</taxon>
        <taxon>Pezizomycotina</taxon>
        <taxon>Sordariomycetes</taxon>
        <taxon>Sordariomycetidae</taxon>
        <taxon>Sordariales</taxon>
        <taxon>Lasiosphaeriaceae</taxon>
        <taxon>Lasiosphaeria</taxon>
    </lineage>
</organism>
<dbReference type="PANTHER" id="PTHR33630">
    <property type="entry name" value="CUTINASE RV1984C-RELATED-RELATED"/>
    <property type="match status" value="1"/>
</dbReference>
<feature type="chain" id="PRO_5042476907" evidence="5">
    <location>
        <begin position="19"/>
        <end position="300"/>
    </location>
</feature>
<evidence type="ECO:0000313" key="7">
    <source>
        <dbReference type="Proteomes" id="UP001275084"/>
    </source>
</evidence>
<evidence type="ECO:0000256" key="4">
    <source>
        <dbReference type="SAM" id="Phobius"/>
    </source>
</evidence>
<dbReference type="PANTHER" id="PTHR33630:SF9">
    <property type="entry name" value="CUTINASE 4"/>
    <property type="match status" value="1"/>
</dbReference>
<sequence length="300" mass="30234">MNLALLALASLAAAQTAAVPCATGIHMLVARGSTELPGLGRIGVVAGNVSLLIPGSTVAAVNYPATFEQYTISEATGAAMFAKMVGDYAAACPGAKIALLGYSQGGQAVMDALCGNSEAGFTASADLVAGYRSSVVAAVTFGDPSHTLNAPWNVGTSNNTGIFPRQNFTSCEPYTDMIRGWCDTGDVYCDRGNNTKTHGSYFANYTLDAAEFIVERYNASLATTLPETPAPSSTSASIPPPTGTSTPPTTSSAPPASTSSTAASSGARGPGVNPTGVSLLVASASVILTSCLLPMVLGMS</sequence>
<evidence type="ECO:0000256" key="3">
    <source>
        <dbReference type="SAM" id="MobiDB-lite"/>
    </source>
</evidence>
<keyword evidence="1" id="KW-0378">Hydrolase</keyword>
<keyword evidence="2" id="KW-1015">Disulfide bond</keyword>
<keyword evidence="5" id="KW-0732">Signal</keyword>
<keyword evidence="4" id="KW-0472">Membrane</keyword>
<feature type="signal peptide" evidence="5">
    <location>
        <begin position="1"/>
        <end position="18"/>
    </location>
</feature>